<name>Q22245_CAEEL</name>
<dbReference type="OrthoDB" id="3256376at2759"/>
<dbReference type="KEGG" id="cel:CELE_T06C10.6"/>
<evidence type="ECO:0000259" key="12">
    <source>
        <dbReference type="PROSITE" id="PS50011"/>
    </source>
</evidence>
<dbReference type="PIR" id="T16817">
    <property type="entry name" value="T16817"/>
</dbReference>
<dbReference type="eggNOG" id="KOG0194">
    <property type="taxonomic scope" value="Eukaryota"/>
</dbReference>
<dbReference type="PROSITE" id="PS50001">
    <property type="entry name" value="SH2"/>
    <property type="match status" value="1"/>
</dbReference>
<dbReference type="CDD" id="cd10361">
    <property type="entry name" value="SH2_Fps_family"/>
    <property type="match status" value="1"/>
</dbReference>
<dbReference type="WormBase" id="T06C10.6">
    <property type="protein sequence ID" value="CE04904"/>
    <property type="gene ID" value="WBGene00002208"/>
    <property type="gene designation" value="kin-26"/>
</dbReference>
<dbReference type="EMBL" id="BX284604">
    <property type="protein sequence ID" value="CCD63312.1"/>
    <property type="molecule type" value="Genomic_DNA"/>
</dbReference>
<comment type="catalytic activity">
    <reaction evidence="6 9">
        <text>L-tyrosyl-[protein] + ATP = O-phospho-L-tyrosyl-[protein] + ADP + H(+)</text>
        <dbReference type="Rhea" id="RHEA:10596"/>
        <dbReference type="Rhea" id="RHEA-COMP:10136"/>
        <dbReference type="Rhea" id="RHEA-COMP:20101"/>
        <dbReference type="ChEBI" id="CHEBI:15378"/>
        <dbReference type="ChEBI" id="CHEBI:30616"/>
        <dbReference type="ChEBI" id="CHEBI:46858"/>
        <dbReference type="ChEBI" id="CHEBI:61978"/>
        <dbReference type="ChEBI" id="CHEBI:456216"/>
        <dbReference type="EC" id="2.7.10.2"/>
    </reaction>
</comment>
<dbReference type="Bgee" id="WBGene00002208">
    <property type="expression patterns" value="Expressed in material anatomical entity and 2 other cell types or tissues"/>
</dbReference>
<reference evidence="13 14" key="1">
    <citation type="journal article" date="1998" name="Science">
        <title>Genome sequence of the nematode C. elegans: a platform for investigating biology.</title>
        <authorList>
            <consortium name="The C. elegans sequencing consortium"/>
            <person name="Sulson J.E."/>
            <person name="Waterston R."/>
        </authorList>
    </citation>
    <scope>NUCLEOTIDE SEQUENCE [LARGE SCALE GENOMIC DNA]</scope>
    <source>
        <strain evidence="13 14">Bristol N2</strain>
    </source>
</reference>
<dbReference type="AlphaFoldDB" id="Q22245"/>
<dbReference type="FunFam" id="3.30.505.10:FF:000051">
    <property type="entry name" value="Tyrosine-protein kinase"/>
    <property type="match status" value="1"/>
</dbReference>
<dbReference type="EC" id="2.7.10.2" evidence="9"/>
<comment type="similarity">
    <text evidence="9">Belongs to the protein kinase superfamily. Tyr protein kinase family.</text>
</comment>
<dbReference type="InterPro" id="IPR008266">
    <property type="entry name" value="Tyr_kinase_AS"/>
</dbReference>
<dbReference type="HOGENOM" id="CLU_000288_7_2_1"/>
<dbReference type="GO" id="GO:0004715">
    <property type="term" value="F:non-membrane spanning protein tyrosine kinase activity"/>
    <property type="evidence" value="ECO:0000318"/>
    <property type="project" value="GO_Central"/>
</dbReference>
<dbReference type="InterPro" id="IPR017441">
    <property type="entry name" value="Protein_kinase_ATP_BS"/>
</dbReference>
<dbReference type="Proteomes" id="UP000001940">
    <property type="component" value="Chromosome IV"/>
</dbReference>
<dbReference type="CDD" id="cd00192">
    <property type="entry name" value="PTKc"/>
    <property type="match status" value="1"/>
</dbReference>
<dbReference type="PROSITE" id="PS50011">
    <property type="entry name" value="PROTEIN_KINASE_DOM"/>
    <property type="match status" value="1"/>
</dbReference>
<accession>Q22245</accession>
<dbReference type="InterPro" id="IPR020635">
    <property type="entry name" value="Tyr_kinase_cat_dom"/>
</dbReference>
<gene>
    <name evidence="13 15" type="primary">kin-26</name>
    <name evidence="13" type="ORF">CELE_T06C10.6</name>
    <name evidence="15" type="ORF">T06C10.6</name>
</gene>
<evidence type="ECO:0000313" key="15">
    <source>
        <dbReference type="WormBase" id="T06C10.6"/>
    </source>
</evidence>
<keyword evidence="2 8" id="KW-0547">Nucleotide-binding</keyword>
<dbReference type="SUPFAM" id="SSF55550">
    <property type="entry name" value="SH2 domain"/>
    <property type="match status" value="1"/>
</dbReference>
<dbReference type="SMART" id="SM00219">
    <property type="entry name" value="TyrKc"/>
    <property type="match status" value="1"/>
</dbReference>
<evidence type="ECO:0000256" key="10">
    <source>
        <dbReference type="SAM" id="MobiDB-lite"/>
    </source>
</evidence>
<proteinExistence type="inferred from homology"/>
<dbReference type="AGR" id="WB:WBGene00002208"/>
<dbReference type="GO" id="GO:0030154">
    <property type="term" value="P:cell differentiation"/>
    <property type="evidence" value="ECO:0000318"/>
    <property type="project" value="GO_Central"/>
</dbReference>
<keyword evidence="7" id="KW-0727">SH2 domain</keyword>
<feature type="region of interest" description="Disordered" evidence="10">
    <location>
        <begin position="412"/>
        <end position="433"/>
    </location>
</feature>
<dbReference type="CTD" id="177575"/>
<feature type="domain" description="Protein kinase" evidence="12">
    <location>
        <begin position="130"/>
        <end position="394"/>
    </location>
</feature>
<evidence type="ECO:0000256" key="2">
    <source>
        <dbReference type="ARBA" id="ARBA00022741"/>
    </source>
</evidence>
<dbReference type="Pfam" id="PF00017">
    <property type="entry name" value="SH2"/>
    <property type="match status" value="1"/>
</dbReference>
<dbReference type="RefSeq" id="NP_501309.1">
    <property type="nucleotide sequence ID" value="NM_068908.6"/>
</dbReference>
<feature type="binding site" evidence="8">
    <location>
        <position position="163"/>
    </location>
    <ligand>
        <name>ATP</name>
        <dbReference type="ChEBI" id="CHEBI:30616"/>
    </ligand>
</feature>
<evidence type="ECO:0000256" key="5">
    <source>
        <dbReference type="ARBA" id="ARBA00023137"/>
    </source>
</evidence>
<evidence type="ECO:0000256" key="8">
    <source>
        <dbReference type="PROSITE-ProRule" id="PRU10141"/>
    </source>
</evidence>
<evidence type="ECO:0000259" key="11">
    <source>
        <dbReference type="PROSITE" id="PS50001"/>
    </source>
</evidence>
<evidence type="ECO:0000256" key="3">
    <source>
        <dbReference type="ARBA" id="ARBA00022777"/>
    </source>
</evidence>
<dbReference type="GO" id="GO:0007169">
    <property type="term" value="P:cell surface receptor protein tyrosine kinase signaling pathway"/>
    <property type="evidence" value="ECO:0000318"/>
    <property type="project" value="GO_Central"/>
</dbReference>
<dbReference type="PROSITE" id="PS00107">
    <property type="entry name" value="PROTEIN_KINASE_ATP"/>
    <property type="match status" value="1"/>
</dbReference>
<dbReference type="SMART" id="SM00252">
    <property type="entry name" value="SH2"/>
    <property type="match status" value="1"/>
</dbReference>
<dbReference type="STRING" id="6239.T06C10.6.1"/>
<evidence type="ECO:0000256" key="4">
    <source>
        <dbReference type="ARBA" id="ARBA00022840"/>
    </source>
</evidence>
<dbReference type="InParanoid" id="Q22245"/>
<dbReference type="PROSITE" id="PS00109">
    <property type="entry name" value="PROTEIN_KINASE_TYR"/>
    <property type="match status" value="1"/>
</dbReference>
<feature type="domain" description="SH2" evidence="11">
    <location>
        <begin position="20"/>
        <end position="118"/>
    </location>
</feature>
<evidence type="ECO:0000313" key="14">
    <source>
        <dbReference type="Proteomes" id="UP000001940"/>
    </source>
</evidence>
<dbReference type="GO" id="GO:0005102">
    <property type="term" value="F:signaling receptor binding"/>
    <property type="evidence" value="ECO:0000318"/>
    <property type="project" value="GO_Central"/>
</dbReference>
<dbReference type="InterPro" id="IPR035849">
    <property type="entry name" value="Fes/Fps/Fer_SH2"/>
</dbReference>
<organism evidence="13 14">
    <name type="scientific">Caenorhabditis elegans</name>
    <dbReference type="NCBI Taxonomy" id="6239"/>
    <lineage>
        <taxon>Eukaryota</taxon>
        <taxon>Metazoa</taxon>
        <taxon>Ecdysozoa</taxon>
        <taxon>Nematoda</taxon>
        <taxon>Chromadorea</taxon>
        <taxon>Rhabditida</taxon>
        <taxon>Rhabditina</taxon>
        <taxon>Rhabditomorpha</taxon>
        <taxon>Rhabditoidea</taxon>
        <taxon>Rhabditidae</taxon>
        <taxon>Peloderinae</taxon>
        <taxon>Caenorhabditis</taxon>
    </lineage>
</organism>
<protein>
    <recommendedName>
        <fullName evidence="9">Tyrosine-protein kinase</fullName>
        <ecNumber evidence="9">2.7.10.2</ecNumber>
    </recommendedName>
</protein>
<keyword evidence="14" id="KW-1185">Reference proteome</keyword>
<dbReference type="InterPro" id="IPR001245">
    <property type="entry name" value="Ser-Thr/Tyr_kinase_cat_dom"/>
</dbReference>
<dbReference type="FunCoup" id="Q22245">
    <property type="interactions" value="16"/>
</dbReference>
<dbReference type="PRINTS" id="PR00109">
    <property type="entry name" value="TYRKINASE"/>
</dbReference>
<dbReference type="SUPFAM" id="SSF56112">
    <property type="entry name" value="Protein kinase-like (PK-like)"/>
    <property type="match status" value="1"/>
</dbReference>
<dbReference type="Gene3D" id="1.10.510.10">
    <property type="entry name" value="Transferase(Phosphotransferase) domain 1"/>
    <property type="match status" value="1"/>
</dbReference>
<keyword evidence="1 9" id="KW-0808">Transferase</keyword>
<dbReference type="GeneID" id="177575"/>
<dbReference type="InterPro" id="IPR050198">
    <property type="entry name" value="Non-receptor_tyrosine_kinases"/>
</dbReference>
<dbReference type="Gene3D" id="3.30.505.10">
    <property type="entry name" value="SH2 domain"/>
    <property type="match status" value="1"/>
</dbReference>
<dbReference type="InterPro" id="IPR011009">
    <property type="entry name" value="Kinase-like_dom_sf"/>
</dbReference>
<dbReference type="OMA" id="CWEIFNN"/>
<dbReference type="InterPro" id="IPR000719">
    <property type="entry name" value="Prot_kinase_dom"/>
</dbReference>
<sequence>MSQNSLPSEVSNATIDKELYYHGLLPSEDVRQLLSNNGDFLLRSSEPEPGSPRTHILSVMFNNRLDDINSIKHFVVNFVDGKYFINDKMSFPSIQKMLGTYQRNNTEIKEGCMLVNPIRRQFWELEHDQITIHKKLGEGAFGEVSSGVMKFKKGMKTVQVAIKQVKLDKTGKAKIKDFLAEARTMRKLGHQNIIKFYGVGVLQEPLYLVMELAVNGALDSFLKKNEDLSVDKKTEMILQAAWGLEYIHGKPMLHRDIAARNCLYTDGKVKISDFGLTRNGTVYQIKPNTKSPIRWLAIETIKTMICSEKTDVWAYGVLCWEIFNNAAEPYPGMKPADVATQVANGYRMPPYPHAQAEIQTMMARCNAENPNDRPSMAEIAEILQRVTETPRPNFTAIAKKEAEELLLMNSVTTKTTARRKKSNVKLPKGMSKN</sequence>
<dbReference type="FunFam" id="3.30.200.20:FF:000518">
    <property type="entry name" value="Tyrosine-protein kinase"/>
    <property type="match status" value="1"/>
</dbReference>
<dbReference type="GO" id="GO:0005886">
    <property type="term" value="C:plasma membrane"/>
    <property type="evidence" value="ECO:0000318"/>
    <property type="project" value="GO_Central"/>
</dbReference>
<evidence type="ECO:0000256" key="9">
    <source>
        <dbReference type="RuleBase" id="RU362096"/>
    </source>
</evidence>
<evidence type="ECO:0000313" key="13">
    <source>
        <dbReference type="EMBL" id="CCD63312.1"/>
    </source>
</evidence>
<dbReference type="SMR" id="Q22245"/>
<dbReference type="PhylomeDB" id="Q22245"/>
<dbReference type="Pfam" id="PF07714">
    <property type="entry name" value="PK_Tyr_Ser-Thr"/>
    <property type="match status" value="1"/>
</dbReference>
<evidence type="ECO:0000256" key="7">
    <source>
        <dbReference type="PROSITE-ProRule" id="PRU00191"/>
    </source>
</evidence>
<dbReference type="InterPro" id="IPR036860">
    <property type="entry name" value="SH2_dom_sf"/>
</dbReference>
<dbReference type="InterPro" id="IPR000980">
    <property type="entry name" value="SH2"/>
</dbReference>
<keyword evidence="4 8" id="KW-0067">ATP-binding</keyword>
<keyword evidence="3 9" id="KW-0418">Kinase</keyword>
<evidence type="ECO:0000256" key="1">
    <source>
        <dbReference type="ARBA" id="ARBA00022679"/>
    </source>
</evidence>
<dbReference type="PANTHER" id="PTHR24418">
    <property type="entry name" value="TYROSINE-PROTEIN KINASE"/>
    <property type="match status" value="1"/>
</dbReference>
<dbReference type="UCSC" id="T06C10.6">
    <property type="organism name" value="c. elegans"/>
</dbReference>
<evidence type="ECO:0000256" key="6">
    <source>
        <dbReference type="ARBA" id="ARBA00051245"/>
    </source>
</evidence>
<keyword evidence="5 9" id="KW-0829">Tyrosine-protein kinase</keyword>
<dbReference type="GO" id="GO:0005524">
    <property type="term" value="F:ATP binding"/>
    <property type="evidence" value="ECO:0007669"/>
    <property type="project" value="UniProtKB-UniRule"/>
</dbReference>
<dbReference type="PaxDb" id="6239-T06C10.6"/>